<reference evidence="9 10" key="1">
    <citation type="submission" date="2021-03" db="EMBL/GenBank/DDBJ databases">
        <authorList>
            <person name="King G.J."/>
            <person name="Bancroft I."/>
            <person name="Baten A."/>
            <person name="Bloomfield J."/>
            <person name="Borpatragohain P."/>
            <person name="He Z."/>
            <person name="Irish N."/>
            <person name="Irwin J."/>
            <person name="Liu K."/>
            <person name="Mauleon R.P."/>
            <person name="Moore J."/>
            <person name="Morris R."/>
            <person name="Ostergaard L."/>
            <person name="Wang B."/>
            <person name="Wells R."/>
        </authorList>
    </citation>
    <scope>NUCLEOTIDE SEQUENCE [LARGE SCALE GENOMIC DNA]</scope>
    <source>
        <strain evidence="9">R-o-18</strain>
        <tissue evidence="9">Leaf</tissue>
    </source>
</reference>
<keyword evidence="4 8" id="KW-0812">Transmembrane</keyword>
<keyword evidence="5 8" id="KW-1133">Transmembrane helix</keyword>
<evidence type="ECO:0000313" key="9">
    <source>
        <dbReference type="EMBL" id="KAG5414892.1"/>
    </source>
</evidence>
<dbReference type="EMBL" id="JADBGQ010000001">
    <property type="protein sequence ID" value="KAG5414892.1"/>
    <property type="molecule type" value="Genomic_DNA"/>
</dbReference>
<evidence type="ECO:0000256" key="8">
    <source>
        <dbReference type="SAM" id="Phobius"/>
    </source>
</evidence>
<comment type="subcellular location">
    <subcellularLocation>
        <location evidence="1">Endomembrane system</location>
    </subcellularLocation>
</comment>
<keyword evidence="3" id="KW-0808">Transferase</keyword>
<protein>
    <submittedName>
        <fullName evidence="9">Uncharacterized protein</fullName>
    </submittedName>
</protein>
<proteinExistence type="predicted"/>
<organism evidence="9 10">
    <name type="scientific">Brassica rapa subsp. trilocularis</name>
    <dbReference type="NCBI Taxonomy" id="1813537"/>
    <lineage>
        <taxon>Eukaryota</taxon>
        <taxon>Viridiplantae</taxon>
        <taxon>Streptophyta</taxon>
        <taxon>Embryophyta</taxon>
        <taxon>Tracheophyta</taxon>
        <taxon>Spermatophyta</taxon>
        <taxon>Magnoliopsida</taxon>
        <taxon>eudicotyledons</taxon>
        <taxon>Gunneridae</taxon>
        <taxon>Pentapetalae</taxon>
        <taxon>rosids</taxon>
        <taxon>malvids</taxon>
        <taxon>Brassicales</taxon>
        <taxon>Brassicaceae</taxon>
        <taxon>Brassiceae</taxon>
        <taxon>Brassica</taxon>
    </lineage>
</organism>
<comment type="caution">
    <text evidence="9">The sequence shown here is derived from an EMBL/GenBank/DDBJ whole genome shotgun (WGS) entry which is preliminary data.</text>
</comment>
<evidence type="ECO:0000256" key="2">
    <source>
        <dbReference type="ARBA" id="ARBA00022676"/>
    </source>
</evidence>
<accession>A0ABQ7NVL1</accession>
<evidence type="ECO:0000256" key="6">
    <source>
        <dbReference type="ARBA" id="ARBA00023136"/>
    </source>
</evidence>
<evidence type="ECO:0000313" key="10">
    <source>
        <dbReference type="Proteomes" id="UP000823674"/>
    </source>
</evidence>
<feature type="transmembrane region" description="Helical" evidence="8">
    <location>
        <begin position="86"/>
        <end position="110"/>
    </location>
</feature>
<keyword evidence="10" id="KW-1185">Reference proteome</keyword>
<dbReference type="Pfam" id="PF03552">
    <property type="entry name" value="Cellulose_synt"/>
    <property type="match status" value="1"/>
</dbReference>
<keyword evidence="6 8" id="KW-0472">Membrane</keyword>
<evidence type="ECO:0000256" key="3">
    <source>
        <dbReference type="ARBA" id="ARBA00022679"/>
    </source>
</evidence>
<evidence type="ECO:0000256" key="1">
    <source>
        <dbReference type="ARBA" id="ARBA00004308"/>
    </source>
</evidence>
<evidence type="ECO:0000256" key="7">
    <source>
        <dbReference type="SAM" id="MobiDB-lite"/>
    </source>
</evidence>
<feature type="region of interest" description="Disordered" evidence="7">
    <location>
        <begin position="1"/>
        <end position="39"/>
    </location>
</feature>
<feature type="compositionally biased region" description="Acidic residues" evidence="7">
    <location>
        <begin position="16"/>
        <end position="35"/>
    </location>
</feature>
<dbReference type="Proteomes" id="UP000823674">
    <property type="component" value="Chromosome A01"/>
</dbReference>
<sequence length="182" mass="20779">MISGQPLKKKTSDQVVDADDLQMDEDEDDNEEDGQEVDHRNKAKTRYVVKRLLSVAIIKLKPRNLILVVSLSFIHGTMKLRLDRQLLKMTGLCMTVILGPIILVVCMHYSQTHLFIFHVCSFEKVFLGNNNVCDVENHELPRLVYLLVRLGFDHHKKAGAMNSLIRVLGVLSVVPYLLNVRM</sequence>
<keyword evidence="2" id="KW-0328">Glycosyltransferase</keyword>
<name>A0ABQ7NVL1_BRACM</name>
<feature type="transmembrane region" description="Helical" evidence="8">
    <location>
        <begin position="159"/>
        <end position="178"/>
    </location>
</feature>
<gene>
    <name evidence="9" type="primary">A01g505980.1_BraROA</name>
    <name evidence="9" type="ORF">IGI04_002459</name>
</gene>
<evidence type="ECO:0000256" key="5">
    <source>
        <dbReference type="ARBA" id="ARBA00022989"/>
    </source>
</evidence>
<evidence type="ECO:0000256" key="4">
    <source>
        <dbReference type="ARBA" id="ARBA00022692"/>
    </source>
</evidence>
<dbReference type="InterPro" id="IPR005150">
    <property type="entry name" value="Cellulose_synth"/>
</dbReference>